<dbReference type="EMBL" id="AMQM01005959">
    <property type="status" value="NOT_ANNOTATED_CDS"/>
    <property type="molecule type" value="Genomic_DNA"/>
</dbReference>
<protein>
    <submittedName>
        <fullName evidence="1 2">Uncharacterized protein</fullName>
    </submittedName>
</protein>
<dbReference type="GeneID" id="20206117"/>
<sequence length="151" mass="16988">MNERVSINKDSIYINNKNVTSGYNIISVIIDHDINDTQAYITSKVNVTAADYTYRSSISNNNNNNEINNINFLSSKTTTSCNNNKKDDSINVNANDNNNINNNNIKNNINNIISNNNNNKNVTNNNNTSKNVNAKYFCYANSCPRSRVVPR</sequence>
<reference evidence="3" key="1">
    <citation type="submission" date="2012-12" db="EMBL/GenBank/DDBJ databases">
        <authorList>
            <person name="Hellsten U."/>
            <person name="Grimwood J."/>
            <person name="Chapman J.A."/>
            <person name="Shapiro H."/>
            <person name="Aerts A."/>
            <person name="Otillar R.P."/>
            <person name="Terry A.Y."/>
            <person name="Boore J.L."/>
            <person name="Simakov O."/>
            <person name="Marletaz F."/>
            <person name="Cho S.-J."/>
            <person name="Edsinger-Gonzales E."/>
            <person name="Havlak P."/>
            <person name="Kuo D.-H."/>
            <person name="Larsson T."/>
            <person name="Lv J."/>
            <person name="Arendt D."/>
            <person name="Savage R."/>
            <person name="Osoegawa K."/>
            <person name="de Jong P."/>
            <person name="Lindberg D.R."/>
            <person name="Seaver E.C."/>
            <person name="Weisblat D.A."/>
            <person name="Putnam N.H."/>
            <person name="Grigoriev I.V."/>
            <person name="Rokhsar D.S."/>
        </authorList>
    </citation>
    <scope>NUCLEOTIDE SEQUENCE</scope>
</reference>
<accession>T1FBB8</accession>
<organism evidence="2 3">
    <name type="scientific">Helobdella robusta</name>
    <name type="common">Californian leech</name>
    <dbReference type="NCBI Taxonomy" id="6412"/>
    <lineage>
        <taxon>Eukaryota</taxon>
        <taxon>Metazoa</taxon>
        <taxon>Spiralia</taxon>
        <taxon>Lophotrochozoa</taxon>
        <taxon>Annelida</taxon>
        <taxon>Clitellata</taxon>
        <taxon>Hirudinea</taxon>
        <taxon>Rhynchobdellida</taxon>
        <taxon>Glossiphoniidae</taxon>
        <taxon>Helobdella</taxon>
    </lineage>
</organism>
<evidence type="ECO:0000313" key="3">
    <source>
        <dbReference type="Proteomes" id="UP000015101"/>
    </source>
</evidence>
<gene>
    <name evidence="2" type="primary">20206117</name>
    <name evidence="1" type="ORF">HELRODRAFT_177177</name>
</gene>
<evidence type="ECO:0000313" key="1">
    <source>
        <dbReference type="EMBL" id="ESN98295.1"/>
    </source>
</evidence>
<proteinExistence type="predicted"/>
<reference evidence="1 3" key="2">
    <citation type="journal article" date="2013" name="Nature">
        <title>Insights into bilaterian evolution from three spiralian genomes.</title>
        <authorList>
            <person name="Simakov O."/>
            <person name="Marletaz F."/>
            <person name="Cho S.J."/>
            <person name="Edsinger-Gonzales E."/>
            <person name="Havlak P."/>
            <person name="Hellsten U."/>
            <person name="Kuo D.H."/>
            <person name="Larsson T."/>
            <person name="Lv J."/>
            <person name="Arendt D."/>
            <person name="Savage R."/>
            <person name="Osoegawa K."/>
            <person name="de Jong P."/>
            <person name="Grimwood J."/>
            <person name="Chapman J.A."/>
            <person name="Shapiro H."/>
            <person name="Aerts A."/>
            <person name="Otillar R.P."/>
            <person name="Terry A.Y."/>
            <person name="Boore J.L."/>
            <person name="Grigoriev I.V."/>
            <person name="Lindberg D.R."/>
            <person name="Seaver E.C."/>
            <person name="Weisblat D.A."/>
            <person name="Putnam N.H."/>
            <person name="Rokhsar D.S."/>
        </authorList>
    </citation>
    <scope>NUCLEOTIDE SEQUENCE</scope>
</reference>
<dbReference type="InParanoid" id="T1FBB8"/>
<dbReference type="KEGG" id="hro:HELRODRAFT_177177"/>
<dbReference type="AlphaFoldDB" id="T1FBB8"/>
<evidence type="ECO:0000313" key="2">
    <source>
        <dbReference type="EnsemblMetazoa" id="HelroP177177"/>
    </source>
</evidence>
<dbReference type="HOGENOM" id="CLU_1733490_0_0_1"/>
<dbReference type="EnsemblMetazoa" id="HelroT177177">
    <property type="protein sequence ID" value="HelroP177177"/>
    <property type="gene ID" value="HelroG177177"/>
</dbReference>
<keyword evidence="3" id="KW-1185">Reference proteome</keyword>
<reference evidence="2" key="3">
    <citation type="submission" date="2015-06" db="UniProtKB">
        <authorList>
            <consortium name="EnsemblMetazoa"/>
        </authorList>
    </citation>
    <scope>IDENTIFICATION</scope>
</reference>
<name>T1FBB8_HELRO</name>
<dbReference type="EMBL" id="KB097182">
    <property type="protein sequence ID" value="ESN98295.1"/>
    <property type="molecule type" value="Genomic_DNA"/>
</dbReference>
<dbReference type="CTD" id="20206117"/>
<dbReference type="Proteomes" id="UP000015101">
    <property type="component" value="Unassembled WGS sequence"/>
</dbReference>
<dbReference type="RefSeq" id="XP_009023632.1">
    <property type="nucleotide sequence ID" value="XM_009025384.1"/>
</dbReference>